<gene>
    <name evidence="2" type="ORF">AVEN_78090_1</name>
</gene>
<feature type="region of interest" description="Disordered" evidence="1">
    <location>
        <begin position="1"/>
        <end position="30"/>
    </location>
</feature>
<keyword evidence="3" id="KW-1185">Reference proteome</keyword>
<comment type="caution">
    <text evidence="2">The sequence shown here is derived from an EMBL/GenBank/DDBJ whole genome shotgun (WGS) entry which is preliminary data.</text>
</comment>
<dbReference type="Proteomes" id="UP000499080">
    <property type="component" value="Unassembled WGS sequence"/>
</dbReference>
<proteinExistence type="predicted"/>
<organism evidence="2 3">
    <name type="scientific">Araneus ventricosus</name>
    <name type="common">Orbweaver spider</name>
    <name type="synonym">Epeira ventricosa</name>
    <dbReference type="NCBI Taxonomy" id="182803"/>
    <lineage>
        <taxon>Eukaryota</taxon>
        <taxon>Metazoa</taxon>
        <taxon>Ecdysozoa</taxon>
        <taxon>Arthropoda</taxon>
        <taxon>Chelicerata</taxon>
        <taxon>Arachnida</taxon>
        <taxon>Araneae</taxon>
        <taxon>Araneomorphae</taxon>
        <taxon>Entelegynae</taxon>
        <taxon>Araneoidea</taxon>
        <taxon>Araneidae</taxon>
        <taxon>Araneus</taxon>
    </lineage>
</organism>
<reference evidence="2 3" key="1">
    <citation type="journal article" date="2019" name="Sci. Rep.">
        <title>Orb-weaving spider Araneus ventricosus genome elucidates the spidroin gene catalogue.</title>
        <authorList>
            <person name="Kono N."/>
            <person name="Nakamura H."/>
            <person name="Ohtoshi R."/>
            <person name="Moran D.A.P."/>
            <person name="Shinohara A."/>
            <person name="Yoshida Y."/>
            <person name="Fujiwara M."/>
            <person name="Mori M."/>
            <person name="Tomita M."/>
            <person name="Arakawa K."/>
        </authorList>
    </citation>
    <scope>NUCLEOTIDE SEQUENCE [LARGE SCALE GENOMIC DNA]</scope>
</reference>
<dbReference type="AlphaFoldDB" id="A0A4Y2F3L4"/>
<evidence type="ECO:0000313" key="2">
    <source>
        <dbReference type="EMBL" id="GBM35993.1"/>
    </source>
</evidence>
<name>A0A4Y2F3L4_ARAVE</name>
<protein>
    <submittedName>
        <fullName evidence="2">Uncharacterized protein</fullName>
    </submittedName>
</protein>
<evidence type="ECO:0000256" key="1">
    <source>
        <dbReference type="SAM" id="MobiDB-lite"/>
    </source>
</evidence>
<sequence length="111" mass="12213">MAFTPRVTLPGDKTPGHPFHPGPSPATMRQHNRTWGDCDIVITSVACEISRESVVFKEYEIYYGFMVCSTDLHAAFKEPGSSEVAGTVLTKLGAGREQTRRVLYLPPRGST</sequence>
<evidence type="ECO:0000313" key="3">
    <source>
        <dbReference type="Proteomes" id="UP000499080"/>
    </source>
</evidence>
<accession>A0A4Y2F3L4</accession>
<dbReference type="EMBL" id="BGPR01000800">
    <property type="protein sequence ID" value="GBM35993.1"/>
    <property type="molecule type" value="Genomic_DNA"/>
</dbReference>